<proteinExistence type="predicted"/>
<gene>
    <name evidence="1" type="ORF">DesfrDRAFT_2210</name>
</gene>
<dbReference type="Proteomes" id="UP000006250">
    <property type="component" value="Unassembled WGS sequence"/>
</dbReference>
<organism evidence="1 2">
    <name type="scientific">Solidesulfovibrio fructosivorans JJ]</name>
    <dbReference type="NCBI Taxonomy" id="596151"/>
    <lineage>
        <taxon>Bacteria</taxon>
        <taxon>Pseudomonadati</taxon>
        <taxon>Thermodesulfobacteriota</taxon>
        <taxon>Desulfovibrionia</taxon>
        <taxon>Desulfovibrionales</taxon>
        <taxon>Desulfovibrionaceae</taxon>
        <taxon>Solidesulfovibrio</taxon>
    </lineage>
</organism>
<reference evidence="1 2" key="1">
    <citation type="submission" date="2010-08" db="EMBL/GenBank/DDBJ databases">
        <title>The draft genome of Desulfovibrio fructosovorans JJ.</title>
        <authorList>
            <consortium name="US DOE Joint Genome Institute (JGI-PGF)"/>
            <person name="Lucas S."/>
            <person name="Copeland A."/>
            <person name="Lapidus A."/>
            <person name="Cheng J.-F."/>
            <person name="Bruce D."/>
            <person name="Goodwin L."/>
            <person name="Pitluck S."/>
            <person name="Land M.L."/>
            <person name="Hauser L."/>
            <person name="Chang Y.-J."/>
            <person name="Jeffries C."/>
            <person name="Wall J.D."/>
            <person name="Stahl D.A."/>
            <person name="Arkin A.P."/>
            <person name="Dehal P."/>
            <person name="Stolyar S.M."/>
            <person name="Hazen T.C."/>
            <person name="Woyke T.J."/>
        </authorList>
    </citation>
    <scope>NUCLEOTIDE SEQUENCE [LARGE SCALE GENOMIC DNA]</scope>
    <source>
        <strain evidence="1 2">JJ</strain>
    </source>
</reference>
<evidence type="ECO:0000313" key="1">
    <source>
        <dbReference type="EMBL" id="EFL51051.1"/>
    </source>
</evidence>
<name>E1JX86_SOLFR</name>
<protein>
    <submittedName>
        <fullName evidence="1">Uncharacterized protein</fullName>
    </submittedName>
</protein>
<sequence length="361" mass="42622">MPDSFKEIALKSLKTKTLQEYSSDNSLDTLIIKETSKTELEKHTQELRDSLSKVATETLNKILIPHYEFTNLREQGVRIWGKKDNVVLAKNTVIELLNGIRNLCPKVDFDKALFLAGKKSGYAFFDDFKRILYINNNFFIPQDINDFLKILFKFDSRSGWWEESVEITDGKNSQGDGEGTYKVIRLSKSFLKFPWIDPDFGYFNTFFAGYFFSLYNCCSDFLRIISESKFFKYKMSFCYDAFPQDEPHNGFTFIQLYETDKYFESDFQEIDYGFFVLSELFSSGDPQITSEILLRSTEKLINILNSLHLTTKKEQDNLKYIFTHNGLWRDYVKRHKMLQIFYDLKNTYDNFRVEKVKDLIK</sequence>
<dbReference type="EMBL" id="AECZ01000013">
    <property type="protein sequence ID" value="EFL51051.1"/>
    <property type="molecule type" value="Genomic_DNA"/>
</dbReference>
<keyword evidence="2" id="KW-1185">Reference proteome</keyword>
<dbReference type="AlphaFoldDB" id="E1JX86"/>
<accession>E1JX86</accession>
<evidence type="ECO:0000313" key="2">
    <source>
        <dbReference type="Proteomes" id="UP000006250"/>
    </source>
</evidence>
<comment type="caution">
    <text evidence="1">The sequence shown here is derived from an EMBL/GenBank/DDBJ whole genome shotgun (WGS) entry which is preliminary data.</text>
</comment>
<dbReference type="RefSeq" id="WP_005993836.1">
    <property type="nucleotide sequence ID" value="NZ_AECZ01000013.1"/>
</dbReference>